<proteinExistence type="predicted"/>
<accession>A0ABS7BRA0</accession>
<comment type="caution">
    <text evidence="2">The sequence shown here is derived from an EMBL/GenBank/DDBJ whole genome shotgun (WGS) entry which is preliminary data.</text>
</comment>
<evidence type="ECO:0000259" key="1">
    <source>
        <dbReference type="Pfam" id="PF05685"/>
    </source>
</evidence>
<dbReference type="PANTHER" id="PTHR35400">
    <property type="entry name" value="SLR1083 PROTEIN"/>
    <property type="match status" value="1"/>
</dbReference>
<keyword evidence="2" id="KW-0540">Nuclease</keyword>
<keyword evidence="3" id="KW-1185">Reference proteome</keyword>
<evidence type="ECO:0000313" key="2">
    <source>
        <dbReference type="EMBL" id="MBW6532140.1"/>
    </source>
</evidence>
<sequence length="196" mass="21672">MTIWQQIKAGTIPPRLTVADVYALTEAGLLAENERFDLIDGEIVPMAAARSSDHERVKQRLGHLLNLSLPRALGVFVAAEIAFAPADLHEPDLAVWSAEIGSQEVRGPDLLLVIEVAVSSIGYDLRVKAPRYATFGVRDYWVVDAIRKTIRVHRAPVQGAYSGVEEYEAHDRVTALLLPEVSVCLEEIDGPPVRRW</sequence>
<dbReference type="InterPro" id="IPR011335">
    <property type="entry name" value="Restrct_endonuc-II-like"/>
</dbReference>
<feature type="domain" description="Putative restriction endonuclease" evidence="1">
    <location>
        <begin position="31"/>
        <end position="182"/>
    </location>
</feature>
<evidence type="ECO:0000313" key="3">
    <source>
        <dbReference type="Proteomes" id="UP000759103"/>
    </source>
</evidence>
<dbReference type="Proteomes" id="UP000759103">
    <property type="component" value="Unassembled WGS sequence"/>
</dbReference>
<dbReference type="CDD" id="cd06260">
    <property type="entry name" value="DUF820-like"/>
    <property type="match status" value="1"/>
</dbReference>
<organism evidence="2 3">
    <name type="scientific">Sphingomonas citri</name>
    <dbReference type="NCBI Taxonomy" id="2862499"/>
    <lineage>
        <taxon>Bacteria</taxon>
        <taxon>Pseudomonadati</taxon>
        <taxon>Pseudomonadota</taxon>
        <taxon>Alphaproteobacteria</taxon>
        <taxon>Sphingomonadales</taxon>
        <taxon>Sphingomonadaceae</taxon>
        <taxon>Sphingomonas</taxon>
    </lineage>
</organism>
<reference evidence="2 3" key="1">
    <citation type="submission" date="2021-07" db="EMBL/GenBank/DDBJ databases">
        <title>Sphingomonas sp.</title>
        <authorList>
            <person name="Feng G."/>
            <person name="Li J."/>
            <person name="Pan M."/>
        </authorList>
    </citation>
    <scope>NUCLEOTIDE SEQUENCE [LARGE SCALE GENOMIC DNA]</scope>
    <source>
        <strain evidence="2 3">RRHST34</strain>
    </source>
</reference>
<dbReference type="SUPFAM" id="SSF52980">
    <property type="entry name" value="Restriction endonuclease-like"/>
    <property type="match status" value="1"/>
</dbReference>
<dbReference type="RefSeq" id="WP_219749506.1">
    <property type="nucleotide sequence ID" value="NZ_JAHXZN010000006.1"/>
</dbReference>
<dbReference type="InterPro" id="IPR012296">
    <property type="entry name" value="Nuclease_put_TT1808"/>
</dbReference>
<keyword evidence="2" id="KW-0378">Hydrolase</keyword>
<dbReference type="Gene3D" id="3.90.1570.10">
    <property type="entry name" value="tt1808, chain A"/>
    <property type="match status" value="1"/>
</dbReference>
<protein>
    <submittedName>
        <fullName evidence="2">Uma2 family endonuclease</fullName>
    </submittedName>
</protein>
<dbReference type="InterPro" id="IPR008538">
    <property type="entry name" value="Uma2"/>
</dbReference>
<dbReference type="PANTHER" id="PTHR35400:SF1">
    <property type="entry name" value="SLR1083 PROTEIN"/>
    <property type="match status" value="1"/>
</dbReference>
<keyword evidence="2" id="KW-0255">Endonuclease</keyword>
<dbReference type="EMBL" id="JAHXZN010000006">
    <property type="protein sequence ID" value="MBW6532140.1"/>
    <property type="molecule type" value="Genomic_DNA"/>
</dbReference>
<dbReference type="Pfam" id="PF05685">
    <property type="entry name" value="Uma2"/>
    <property type="match status" value="1"/>
</dbReference>
<name>A0ABS7BRA0_9SPHN</name>
<dbReference type="GO" id="GO:0004519">
    <property type="term" value="F:endonuclease activity"/>
    <property type="evidence" value="ECO:0007669"/>
    <property type="project" value="UniProtKB-KW"/>
</dbReference>
<gene>
    <name evidence="2" type="ORF">KZ820_15470</name>
</gene>